<organism evidence="5 6">
    <name type="scientific">Mya arenaria</name>
    <name type="common">Soft-shell clam</name>
    <dbReference type="NCBI Taxonomy" id="6604"/>
    <lineage>
        <taxon>Eukaryota</taxon>
        <taxon>Metazoa</taxon>
        <taxon>Spiralia</taxon>
        <taxon>Lophotrochozoa</taxon>
        <taxon>Mollusca</taxon>
        <taxon>Bivalvia</taxon>
        <taxon>Autobranchia</taxon>
        <taxon>Heteroconchia</taxon>
        <taxon>Euheterodonta</taxon>
        <taxon>Imparidentia</taxon>
        <taxon>Neoheterodontei</taxon>
        <taxon>Myida</taxon>
        <taxon>Myoidea</taxon>
        <taxon>Myidae</taxon>
        <taxon>Mya</taxon>
    </lineage>
</organism>
<evidence type="ECO:0000256" key="2">
    <source>
        <dbReference type="ARBA" id="ARBA00022980"/>
    </source>
</evidence>
<keyword evidence="6" id="KW-1185">Reference proteome</keyword>
<sequence length="111" mass="13477">MSRNRVLQWGCMSRNWWLYDAKYQCPFRSAEKLCMYLEGRHKPLYHPLSDVGDHVVVINTQHIAMVDDMWRKHHFELDTRPKDHIMFKRRPLEDVVKEQEKLNPQKSAKKK</sequence>
<dbReference type="Gene3D" id="3.90.1180.10">
    <property type="entry name" value="Ribosomal protein L13"/>
    <property type="match status" value="1"/>
</dbReference>
<keyword evidence="3" id="KW-0687">Ribonucleoprotein</keyword>
<dbReference type="SUPFAM" id="SSF52161">
    <property type="entry name" value="Ribosomal protein L13"/>
    <property type="match status" value="1"/>
</dbReference>
<dbReference type="EMBL" id="CP111024">
    <property type="protein sequence ID" value="WAR24641.1"/>
    <property type="molecule type" value="Genomic_DNA"/>
</dbReference>
<dbReference type="EMBL" id="CP111024">
    <property type="protein sequence ID" value="WAR24592.1"/>
    <property type="molecule type" value="Genomic_DNA"/>
</dbReference>
<protein>
    <submittedName>
        <fullName evidence="5">RM13-like protein</fullName>
    </submittedName>
</protein>
<evidence type="ECO:0000256" key="3">
    <source>
        <dbReference type="ARBA" id="ARBA00023274"/>
    </source>
</evidence>
<dbReference type="InterPro" id="IPR036899">
    <property type="entry name" value="Ribosomal_uL13_sf"/>
</dbReference>
<dbReference type="Pfam" id="PF00572">
    <property type="entry name" value="Ribosomal_L13"/>
    <property type="match status" value="1"/>
</dbReference>
<name>A0ABY7FZV8_MYAAR</name>
<dbReference type="Proteomes" id="UP001164746">
    <property type="component" value="Chromosome 13"/>
</dbReference>
<keyword evidence="2" id="KW-0689">Ribosomal protein</keyword>
<dbReference type="PANTHER" id="PTHR11545">
    <property type="entry name" value="RIBOSOMAL PROTEIN L13"/>
    <property type="match status" value="1"/>
</dbReference>
<comment type="similarity">
    <text evidence="1">Belongs to the universal ribosomal protein uL13 family.</text>
</comment>
<dbReference type="InterPro" id="IPR005822">
    <property type="entry name" value="Ribosomal_uL13"/>
</dbReference>
<evidence type="ECO:0000256" key="1">
    <source>
        <dbReference type="ARBA" id="ARBA00006227"/>
    </source>
</evidence>
<accession>A0ABY7FZV8</accession>
<evidence type="ECO:0000313" key="4">
    <source>
        <dbReference type="EMBL" id="WAR24592.1"/>
    </source>
</evidence>
<reference evidence="5" key="1">
    <citation type="submission" date="2022-11" db="EMBL/GenBank/DDBJ databases">
        <title>Centuries of genome instability and evolution in soft-shell clam transmissible cancer (bioRxiv).</title>
        <authorList>
            <person name="Hart S.F.M."/>
            <person name="Yonemitsu M.A."/>
            <person name="Giersch R.M."/>
            <person name="Beal B.F."/>
            <person name="Arriagada G."/>
            <person name="Davis B.W."/>
            <person name="Ostrander E.A."/>
            <person name="Goff S.P."/>
            <person name="Metzger M.J."/>
        </authorList>
    </citation>
    <scope>NUCLEOTIDE SEQUENCE</scope>
    <source>
        <strain evidence="5">MELC-2E11</strain>
        <tissue evidence="5">Siphon/mantle</tissue>
    </source>
</reference>
<dbReference type="PANTHER" id="PTHR11545:SF2">
    <property type="entry name" value="LARGE RIBOSOMAL SUBUNIT PROTEIN UL13M"/>
    <property type="match status" value="1"/>
</dbReference>
<proteinExistence type="inferred from homology"/>
<evidence type="ECO:0000313" key="6">
    <source>
        <dbReference type="Proteomes" id="UP001164746"/>
    </source>
</evidence>
<gene>
    <name evidence="4" type="ORF">MAR_038261</name>
    <name evidence="5" type="ORF">MAR_038310</name>
</gene>
<evidence type="ECO:0000313" key="5">
    <source>
        <dbReference type="EMBL" id="WAR24641.1"/>
    </source>
</evidence>